<feature type="domain" description="DUF6594" evidence="2">
    <location>
        <begin position="7"/>
        <end position="258"/>
    </location>
</feature>
<comment type="caution">
    <text evidence="3">The sequence shown here is derived from an EMBL/GenBank/DDBJ whole genome shotgun (WGS) entry which is preliminary data.</text>
</comment>
<proteinExistence type="predicted"/>
<feature type="transmembrane region" description="Helical" evidence="1">
    <location>
        <begin position="244"/>
        <end position="264"/>
    </location>
</feature>
<keyword evidence="1" id="KW-0812">Transmembrane</keyword>
<protein>
    <recommendedName>
        <fullName evidence="2">DUF6594 domain-containing protein</fullName>
    </recommendedName>
</protein>
<reference evidence="3" key="1">
    <citation type="journal article" date="2023" name="Mol. Phylogenet. Evol.">
        <title>Genome-scale phylogeny and comparative genomics of the fungal order Sordariales.</title>
        <authorList>
            <person name="Hensen N."/>
            <person name="Bonometti L."/>
            <person name="Westerberg I."/>
            <person name="Brannstrom I.O."/>
            <person name="Guillou S."/>
            <person name="Cros-Aarteil S."/>
            <person name="Calhoun S."/>
            <person name="Haridas S."/>
            <person name="Kuo A."/>
            <person name="Mondo S."/>
            <person name="Pangilinan J."/>
            <person name="Riley R."/>
            <person name="LaButti K."/>
            <person name="Andreopoulos B."/>
            <person name="Lipzen A."/>
            <person name="Chen C."/>
            <person name="Yan M."/>
            <person name="Daum C."/>
            <person name="Ng V."/>
            <person name="Clum A."/>
            <person name="Steindorff A."/>
            <person name="Ohm R.A."/>
            <person name="Martin F."/>
            <person name="Silar P."/>
            <person name="Natvig D.O."/>
            <person name="Lalanne C."/>
            <person name="Gautier V."/>
            <person name="Ament-Velasquez S.L."/>
            <person name="Kruys A."/>
            <person name="Hutchinson M.I."/>
            <person name="Powell A.J."/>
            <person name="Barry K."/>
            <person name="Miller A.N."/>
            <person name="Grigoriev I.V."/>
            <person name="Debuchy R."/>
            <person name="Gladieux P."/>
            <person name="Hiltunen Thoren M."/>
            <person name="Johannesson H."/>
        </authorList>
    </citation>
    <scope>NUCLEOTIDE SEQUENCE</scope>
    <source>
        <strain evidence="3">CBS 892.96</strain>
    </source>
</reference>
<evidence type="ECO:0000259" key="2">
    <source>
        <dbReference type="Pfam" id="PF20237"/>
    </source>
</evidence>
<evidence type="ECO:0000256" key="1">
    <source>
        <dbReference type="SAM" id="Phobius"/>
    </source>
</evidence>
<dbReference type="Pfam" id="PF20237">
    <property type="entry name" value="DUF6594"/>
    <property type="match status" value="1"/>
</dbReference>
<dbReference type="EMBL" id="MU866122">
    <property type="protein sequence ID" value="KAK4179168.1"/>
    <property type="molecule type" value="Genomic_DNA"/>
</dbReference>
<dbReference type="InterPro" id="IPR046529">
    <property type="entry name" value="DUF6594"/>
</dbReference>
<dbReference type="Proteomes" id="UP001302321">
    <property type="component" value="Unassembled WGS sequence"/>
</dbReference>
<keyword evidence="1" id="KW-0472">Membrane</keyword>
<accession>A0AAN7A9K8</accession>
<organism evidence="3 4">
    <name type="scientific">Triangularia setosa</name>
    <dbReference type="NCBI Taxonomy" id="2587417"/>
    <lineage>
        <taxon>Eukaryota</taxon>
        <taxon>Fungi</taxon>
        <taxon>Dikarya</taxon>
        <taxon>Ascomycota</taxon>
        <taxon>Pezizomycotina</taxon>
        <taxon>Sordariomycetes</taxon>
        <taxon>Sordariomycetidae</taxon>
        <taxon>Sordariales</taxon>
        <taxon>Podosporaceae</taxon>
        <taxon>Triangularia</taxon>
    </lineage>
</organism>
<reference evidence="3" key="2">
    <citation type="submission" date="2023-05" db="EMBL/GenBank/DDBJ databases">
        <authorList>
            <consortium name="Lawrence Berkeley National Laboratory"/>
            <person name="Steindorff A."/>
            <person name="Hensen N."/>
            <person name="Bonometti L."/>
            <person name="Westerberg I."/>
            <person name="Brannstrom I.O."/>
            <person name="Guillou S."/>
            <person name="Cros-Aarteil S."/>
            <person name="Calhoun S."/>
            <person name="Haridas S."/>
            <person name="Kuo A."/>
            <person name="Mondo S."/>
            <person name="Pangilinan J."/>
            <person name="Riley R."/>
            <person name="Labutti K."/>
            <person name="Andreopoulos B."/>
            <person name="Lipzen A."/>
            <person name="Chen C."/>
            <person name="Yanf M."/>
            <person name="Daum C."/>
            <person name="Ng V."/>
            <person name="Clum A."/>
            <person name="Ohm R."/>
            <person name="Martin F."/>
            <person name="Silar P."/>
            <person name="Natvig D."/>
            <person name="Lalanne C."/>
            <person name="Gautier V."/>
            <person name="Ament-Velasquez S.L."/>
            <person name="Kruys A."/>
            <person name="Hutchinson M.I."/>
            <person name="Powell A.J."/>
            <person name="Barry K."/>
            <person name="Miller A.N."/>
            <person name="Grigoriev I.V."/>
            <person name="Debuchy R."/>
            <person name="Gladieux P."/>
            <person name="Thoren M.H."/>
            <person name="Johannesson H."/>
        </authorList>
    </citation>
    <scope>NUCLEOTIDE SEQUENCE</scope>
    <source>
        <strain evidence="3">CBS 892.96</strain>
    </source>
</reference>
<name>A0AAN7A9K8_9PEZI</name>
<dbReference type="AlphaFoldDB" id="A0AAN7A9K8"/>
<sequence>MASKGFPGVVTFQEQHKNMEFIRNFSRLGKLLILDIGHELGARCDEIQALIEEEHKEEEQLCQTEGYKRPLGAGPVSEKVHDLLKSSRELYHEYMSTVKDYVYSKTKLHEAHLDPFFDMIEEFHCRGTLEKGDLAYYNSPEEICIITHPEPKWMMRLIYSCVGKWLIRKLPAKGFSQYSRHVPTATQNFIVCGMYILSTIVLILGPVSIMLLSELTKPETCALVVVSTIVFVVFASSMHQYQRAHTILAALGYLAVMAGFAEAAKQFLG</sequence>
<gene>
    <name evidence="3" type="ORF">QBC36DRAFT_84569</name>
</gene>
<feature type="transmembrane region" description="Helical" evidence="1">
    <location>
        <begin position="220"/>
        <end position="238"/>
    </location>
</feature>
<evidence type="ECO:0000313" key="3">
    <source>
        <dbReference type="EMBL" id="KAK4179168.1"/>
    </source>
</evidence>
<keyword evidence="4" id="KW-1185">Reference proteome</keyword>
<evidence type="ECO:0000313" key="4">
    <source>
        <dbReference type="Proteomes" id="UP001302321"/>
    </source>
</evidence>
<keyword evidence="1" id="KW-1133">Transmembrane helix</keyword>
<feature type="transmembrane region" description="Helical" evidence="1">
    <location>
        <begin position="193"/>
        <end position="213"/>
    </location>
</feature>